<dbReference type="GO" id="GO:1990756">
    <property type="term" value="F:ubiquitin-like ligase-substrate adaptor activity"/>
    <property type="evidence" value="ECO:0000318"/>
    <property type="project" value="GO_Central"/>
</dbReference>
<dbReference type="SMART" id="SM00225">
    <property type="entry name" value="BTB"/>
    <property type="match status" value="1"/>
</dbReference>
<dbReference type="GO" id="GO:0031463">
    <property type="term" value="C:Cul3-RING ubiquitin ligase complex"/>
    <property type="evidence" value="ECO:0000318"/>
    <property type="project" value="GO_Central"/>
</dbReference>
<dbReference type="GO" id="GO:0005737">
    <property type="term" value="C:cytoplasm"/>
    <property type="evidence" value="ECO:0000318"/>
    <property type="project" value="GO_Central"/>
</dbReference>
<evidence type="ECO:0000313" key="5">
    <source>
        <dbReference type="Proteomes" id="UP000008144"/>
    </source>
</evidence>
<dbReference type="STRING" id="7719.ENSCINP00000027404"/>
<evidence type="ECO:0000256" key="1">
    <source>
        <dbReference type="ARBA" id="ARBA00022441"/>
    </source>
</evidence>
<reference evidence="5" key="1">
    <citation type="journal article" date="2002" name="Science">
        <title>The draft genome of Ciona intestinalis: insights into chordate and vertebrate origins.</title>
        <authorList>
            <person name="Dehal P."/>
            <person name="Satou Y."/>
            <person name="Campbell R.K."/>
            <person name="Chapman J."/>
            <person name="Degnan B."/>
            <person name="De Tomaso A."/>
            <person name="Davidson B."/>
            <person name="Di Gregorio A."/>
            <person name="Gelpke M."/>
            <person name="Goodstein D.M."/>
            <person name="Harafuji N."/>
            <person name="Hastings K.E."/>
            <person name="Ho I."/>
            <person name="Hotta K."/>
            <person name="Huang W."/>
            <person name="Kawashima T."/>
            <person name="Lemaire P."/>
            <person name="Martinez D."/>
            <person name="Meinertzhagen I.A."/>
            <person name="Necula S."/>
            <person name="Nonaka M."/>
            <person name="Putnam N."/>
            <person name="Rash S."/>
            <person name="Saiga H."/>
            <person name="Satake M."/>
            <person name="Terry A."/>
            <person name="Yamada L."/>
            <person name="Wang H.G."/>
            <person name="Awazu S."/>
            <person name="Azumi K."/>
            <person name="Boore J."/>
            <person name="Branno M."/>
            <person name="Chin-Bow S."/>
            <person name="DeSantis R."/>
            <person name="Doyle S."/>
            <person name="Francino P."/>
            <person name="Keys D.N."/>
            <person name="Haga S."/>
            <person name="Hayashi H."/>
            <person name="Hino K."/>
            <person name="Imai K.S."/>
            <person name="Inaba K."/>
            <person name="Kano S."/>
            <person name="Kobayashi K."/>
            <person name="Kobayashi M."/>
            <person name="Lee B.I."/>
            <person name="Makabe K.W."/>
            <person name="Manohar C."/>
            <person name="Matassi G."/>
            <person name="Medina M."/>
            <person name="Mochizuki Y."/>
            <person name="Mount S."/>
            <person name="Morishita T."/>
            <person name="Miura S."/>
            <person name="Nakayama A."/>
            <person name="Nishizaka S."/>
            <person name="Nomoto H."/>
            <person name="Ohta F."/>
            <person name="Oishi K."/>
            <person name="Rigoutsos I."/>
            <person name="Sano M."/>
            <person name="Sasaki A."/>
            <person name="Sasakura Y."/>
            <person name="Shoguchi E."/>
            <person name="Shin-i T."/>
            <person name="Spagnuolo A."/>
            <person name="Stainier D."/>
            <person name="Suzuki M.M."/>
            <person name="Tassy O."/>
            <person name="Takatori N."/>
            <person name="Tokuoka M."/>
            <person name="Yagi K."/>
            <person name="Yoshizaki F."/>
            <person name="Wada S."/>
            <person name="Zhang C."/>
            <person name="Hyatt P.D."/>
            <person name="Larimer F."/>
            <person name="Detter C."/>
            <person name="Doggett N."/>
            <person name="Glavina T."/>
            <person name="Hawkins T."/>
            <person name="Richardson P."/>
            <person name="Lucas S."/>
            <person name="Kohara Y."/>
            <person name="Levine M."/>
            <person name="Satoh N."/>
            <person name="Rokhsar D.S."/>
        </authorList>
    </citation>
    <scope>NUCLEOTIDE SEQUENCE [LARGE SCALE GENOMIC DNA]</scope>
</reference>
<dbReference type="SMART" id="SM00612">
    <property type="entry name" value="Kelch"/>
    <property type="match status" value="4"/>
</dbReference>
<name>F6TWK8_CIOIN</name>
<dbReference type="SUPFAM" id="SSF117281">
    <property type="entry name" value="Kelch motif"/>
    <property type="match status" value="1"/>
</dbReference>
<proteinExistence type="predicted"/>
<dbReference type="Ensembl" id="ENSCINT00000027650.2">
    <property type="protein sequence ID" value="ENSCINP00000027404.2"/>
    <property type="gene ID" value="ENSCING00000015466.2"/>
</dbReference>
<evidence type="ECO:0000256" key="2">
    <source>
        <dbReference type="ARBA" id="ARBA00022737"/>
    </source>
</evidence>
<dbReference type="InterPro" id="IPR006652">
    <property type="entry name" value="Kelch_1"/>
</dbReference>
<dbReference type="InterPro" id="IPR011705">
    <property type="entry name" value="BACK"/>
</dbReference>
<dbReference type="PIRSF" id="PIRSF037037">
    <property type="entry name" value="Kelch-like_protein_gigaxonin"/>
    <property type="match status" value="1"/>
</dbReference>
<gene>
    <name evidence="4" type="primary">LOC100175568</name>
</gene>
<dbReference type="Proteomes" id="UP000008144">
    <property type="component" value="Unassembled WGS sequence"/>
</dbReference>
<evidence type="ECO:0000313" key="4">
    <source>
        <dbReference type="Ensembl" id="ENSCINP00000027404.2"/>
    </source>
</evidence>
<dbReference type="InterPro" id="IPR015915">
    <property type="entry name" value="Kelch-typ_b-propeller"/>
</dbReference>
<dbReference type="GO" id="GO:0043161">
    <property type="term" value="P:proteasome-mediated ubiquitin-dependent protein catabolic process"/>
    <property type="evidence" value="ECO:0000318"/>
    <property type="project" value="GO_Central"/>
</dbReference>
<dbReference type="InterPro" id="IPR000210">
    <property type="entry name" value="BTB/POZ_dom"/>
</dbReference>
<dbReference type="InterPro" id="IPR017096">
    <property type="entry name" value="BTB-kelch_protein"/>
</dbReference>
<dbReference type="SMART" id="SM00875">
    <property type="entry name" value="BACK"/>
    <property type="match status" value="1"/>
</dbReference>
<dbReference type="GeneTree" id="ENSGT00940000155199"/>
<dbReference type="PANTHER" id="PTHR24412:SF463">
    <property type="entry name" value="KELCH-LIKE PROTEIN 40A"/>
    <property type="match status" value="1"/>
</dbReference>
<feature type="domain" description="BTB" evidence="3">
    <location>
        <begin position="34"/>
        <end position="104"/>
    </location>
</feature>
<organism evidence="4 5">
    <name type="scientific">Ciona intestinalis</name>
    <name type="common">Transparent sea squirt</name>
    <name type="synonym">Ascidia intestinalis</name>
    <dbReference type="NCBI Taxonomy" id="7719"/>
    <lineage>
        <taxon>Eukaryota</taxon>
        <taxon>Metazoa</taxon>
        <taxon>Chordata</taxon>
        <taxon>Tunicata</taxon>
        <taxon>Ascidiacea</taxon>
        <taxon>Phlebobranchia</taxon>
        <taxon>Cionidae</taxon>
        <taxon>Ciona</taxon>
    </lineage>
</organism>
<sequence>MCKCHQSELHIDDINQEWLLMWGAKDLRDAGHLVDVTLIAEGKKLKPCHRLRVVLAASSPYFRAMFSNNMMEQNLDEVELQNVEFSSINAIVDYLYTSKIVINDDNVQSIFTCCSMLQVLGLHGKCKRYIISRLSIYNCIDVYCFAKSLGSIELQIESFRFIASRFCDFVKTKDFVELDKESLVDIISSDDLLVEKEETVYEAALRWLSHDVQNRSFMISEILSYIRMPLLCHDYMNECIVKEDALMNEPQLKEQVHATAMYKSIKTMWDQSEKRKLSTTKEDVKSNSLTESTTDSIVTTATAEAKTSVKNTEQVLTTRLRSGMKTETVLLFSNGKNTFLFDPIKNKYYHGDSSSSDAAGLKSRSDRLMPVMKNAEIFATRNGTVYLLGGLEIDKEGSSSALRCKMFVFDLKRLQWSQRASYKSPRCMMGIAELAGSLFVTGGKQLSIGCGVSTVSKYNYDDDVWTDFTPMPLQLYGHGCASLVDRIYIFGGKTTEKKLSTDVYFLVNGSNAWCRAPSLIVPRFLAGCTTLISEHGGKQTETIYIVGGVGDVGLLKSIECYAPSCDEGWNMFGEFPSGRCAQTVTIVGGKICVVGGHTT</sequence>
<evidence type="ECO:0000259" key="3">
    <source>
        <dbReference type="PROSITE" id="PS50097"/>
    </source>
</evidence>
<reference evidence="4" key="2">
    <citation type="submission" date="2025-08" db="UniProtKB">
        <authorList>
            <consortium name="Ensembl"/>
        </authorList>
    </citation>
    <scope>IDENTIFICATION</scope>
</reference>
<dbReference type="PROSITE" id="PS50097">
    <property type="entry name" value="BTB"/>
    <property type="match status" value="1"/>
</dbReference>
<dbReference type="InterPro" id="IPR011333">
    <property type="entry name" value="SKP1/BTB/POZ_sf"/>
</dbReference>
<dbReference type="FunFam" id="1.25.40.420:FF:000001">
    <property type="entry name" value="Kelch-like family member 12"/>
    <property type="match status" value="1"/>
</dbReference>
<reference evidence="4" key="3">
    <citation type="submission" date="2025-09" db="UniProtKB">
        <authorList>
            <consortium name="Ensembl"/>
        </authorList>
    </citation>
    <scope>IDENTIFICATION</scope>
</reference>
<accession>F6TWK8</accession>
<dbReference type="Gene3D" id="3.30.710.10">
    <property type="entry name" value="Potassium Channel Kv1.1, Chain A"/>
    <property type="match status" value="1"/>
</dbReference>
<protein>
    <submittedName>
        <fullName evidence="4">Kelch-like protein 41</fullName>
    </submittedName>
</protein>
<dbReference type="Pfam" id="PF07707">
    <property type="entry name" value="BACK"/>
    <property type="match status" value="1"/>
</dbReference>
<dbReference type="PANTHER" id="PTHR24412">
    <property type="entry name" value="KELCH PROTEIN"/>
    <property type="match status" value="1"/>
</dbReference>
<dbReference type="HOGENOM" id="CLU_004253_14_2_1"/>
<dbReference type="InParanoid" id="F6TWK8"/>
<dbReference type="Gene3D" id="2.120.10.80">
    <property type="entry name" value="Kelch-type beta propeller"/>
    <property type="match status" value="1"/>
</dbReference>
<dbReference type="Pfam" id="PF00651">
    <property type="entry name" value="BTB"/>
    <property type="match status" value="1"/>
</dbReference>
<keyword evidence="1" id="KW-0880">Kelch repeat</keyword>
<keyword evidence="2" id="KW-0677">Repeat</keyword>
<keyword evidence="5" id="KW-1185">Reference proteome</keyword>
<dbReference type="AlphaFoldDB" id="F6TWK8"/>
<dbReference type="SUPFAM" id="SSF54695">
    <property type="entry name" value="POZ domain"/>
    <property type="match status" value="1"/>
</dbReference>
<dbReference type="FunCoup" id="F6TWK8">
    <property type="interactions" value="3"/>
</dbReference>
<dbReference type="Gene3D" id="1.25.40.420">
    <property type="match status" value="1"/>
</dbReference>
<dbReference type="Pfam" id="PF24681">
    <property type="entry name" value="Kelch_KLHDC2_KLHL20_DRC7"/>
    <property type="match status" value="1"/>
</dbReference>